<dbReference type="AlphaFoldDB" id="A0A146LMB1"/>
<dbReference type="InterPro" id="IPR050541">
    <property type="entry name" value="LRR_TM_domain-containing"/>
</dbReference>
<keyword evidence="2" id="KW-0732">Signal</keyword>
<evidence type="ECO:0000256" key="1">
    <source>
        <dbReference type="ARBA" id="ARBA00022614"/>
    </source>
</evidence>
<dbReference type="SUPFAM" id="SSF52058">
    <property type="entry name" value="L domain-like"/>
    <property type="match status" value="3"/>
</dbReference>
<dbReference type="EMBL" id="GDHC01010687">
    <property type="protein sequence ID" value="JAQ07942.1"/>
    <property type="molecule type" value="Transcribed_RNA"/>
</dbReference>
<name>A0A146LMB1_LYGHE</name>
<sequence length="738" mass="84017">IKGFSSCRQLKHVNLQFNKIETLPPNLFRPSTHKELEEVRLAFNKLTVIESLTFGNLQKLKLVDVSFNTLNSLQPESFKNIQARLVILLSHNLLVNIHNRTFINLPNLIELDLHNNELKEINWHMFHNVSNAMHPMTLNLSRNRLDNSWYDLRQNPAWSIVLPEVYVSSIDLSHNEYKDVPFVTLSALNGTLKIVNLGYNHIKTLHDKAFLHLGKVEIVNLEHNIISELNETSFKGLKNVQVVDLSHNHISRIFTEQFGHLERLRVLDLSYNHISTLPGDAFKRTKIERLILRGNAFVNVPVQSLLSIGHTLGVLDLSYNRIENMDADQFTTSPLLTDLNLCRNSITNLRDNVFRNLNSLIRLELCGNKIGPTLQTFYHNVSLQHLNLADTGLNKMPFIAQENLISLNFSGNNFTELKQNFLFGVPKLKKLDLSRNNLTTWANAGWINARHLAELDISSNPIKILTRENFDGLNNLLSLNLQHLNKLERFDADSLVSCSQIVSLKVQTWPNIEKYRFRLPAVLATLKYLQRLSVHVVEKKLTDQLSDAFSKKIRVLEITGSSLQEIGADALKGLDSSKELLLRIFGTNVTTLPLNFFSKLSTEALTIDLRGNSLSDVPPLSFYINEESAMRKSGTHKYRGGIWVQGNPLSCGCQAFWLGRWMRRYFKEVLSGDTKIYSYGREVLEHMHQAECIERTGIRTKILTYEMLECLTGRGAFLSPPGAFLASAVLLALIPSLF</sequence>
<dbReference type="SMART" id="SM00369">
    <property type="entry name" value="LRR_TYP"/>
    <property type="match status" value="12"/>
</dbReference>
<dbReference type="InterPro" id="IPR003591">
    <property type="entry name" value="Leu-rich_rpt_typical-subtyp"/>
</dbReference>
<dbReference type="PROSITE" id="PS51450">
    <property type="entry name" value="LRR"/>
    <property type="match status" value="2"/>
</dbReference>
<keyword evidence="1" id="KW-0433">Leucine-rich repeat</keyword>
<dbReference type="InterPro" id="IPR032675">
    <property type="entry name" value="LRR_dom_sf"/>
</dbReference>
<evidence type="ECO:0000256" key="3">
    <source>
        <dbReference type="ARBA" id="ARBA00022737"/>
    </source>
</evidence>
<evidence type="ECO:0000313" key="4">
    <source>
        <dbReference type="EMBL" id="JAQ07942.1"/>
    </source>
</evidence>
<dbReference type="PANTHER" id="PTHR24369:SF210">
    <property type="entry name" value="CHAOPTIN-RELATED"/>
    <property type="match status" value="1"/>
</dbReference>
<dbReference type="Gene3D" id="3.80.10.10">
    <property type="entry name" value="Ribonuclease Inhibitor"/>
    <property type="match status" value="5"/>
</dbReference>
<dbReference type="Pfam" id="PF13306">
    <property type="entry name" value="LRR_5"/>
    <property type="match status" value="1"/>
</dbReference>
<accession>A0A146LMB1</accession>
<organism evidence="4">
    <name type="scientific">Lygus hesperus</name>
    <name type="common">Western plant bug</name>
    <dbReference type="NCBI Taxonomy" id="30085"/>
    <lineage>
        <taxon>Eukaryota</taxon>
        <taxon>Metazoa</taxon>
        <taxon>Ecdysozoa</taxon>
        <taxon>Arthropoda</taxon>
        <taxon>Hexapoda</taxon>
        <taxon>Insecta</taxon>
        <taxon>Pterygota</taxon>
        <taxon>Neoptera</taxon>
        <taxon>Paraneoptera</taxon>
        <taxon>Hemiptera</taxon>
        <taxon>Heteroptera</taxon>
        <taxon>Panheteroptera</taxon>
        <taxon>Cimicomorpha</taxon>
        <taxon>Miridae</taxon>
        <taxon>Mirini</taxon>
        <taxon>Lygus</taxon>
    </lineage>
</organism>
<dbReference type="InterPro" id="IPR026906">
    <property type="entry name" value="LRR_5"/>
</dbReference>
<dbReference type="InterPro" id="IPR001611">
    <property type="entry name" value="Leu-rich_rpt"/>
</dbReference>
<gene>
    <name evidence="4" type="primary">CHP_2</name>
    <name evidence="4" type="ORF">g.77146</name>
</gene>
<keyword evidence="3" id="KW-0677">Repeat</keyword>
<dbReference type="GO" id="GO:0005886">
    <property type="term" value="C:plasma membrane"/>
    <property type="evidence" value="ECO:0007669"/>
    <property type="project" value="TreeGrafter"/>
</dbReference>
<dbReference type="PANTHER" id="PTHR24369">
    <property type="entry name" value="ANTIGEN BSP, PUTATIVE-RELATED"/>
    <property type="match status" value="1"/>
</dbReference>
<evidence type="ECO:0000256" key="2">
    <source>
        <dbReference type="ARBA" id="ARBA00022729"/>
    </source>
</evidence>
<feature type="non-terminal residue" evidence="4">
    <location>
        <position position="1"/>
    </location>
</feature>
<dbReference type="Pfam" id="PF13855">
    <property type="entry name" value="LRR_8"/>
    <property type="match status" value="4"/>
</dbReference>
<reference evidence="4" key="1">
    <citation type="journal article" date="2016" name="Gigascience">
        <title>De novo construction of an expanded transcriptome assembly for the western tarnished plant bug, Lygus hesperus.</title>
        <authorList>
            <person name="Tassone E.E."/>
            <person name="Geib S.M."/>
            <person name="Hall B."/>
            <person name="Fabrick J.A."/>
            <person name="Brent C.S."/>
            <person name="Hull J.J."/>
        </authorList>
    </citation>
    <scope>NUCLEOTIDE SEQUENCE</scope>
</reference>
<protein>
    <submittedName>
        <fullName evidence="4">Chaoptin</fullName>
    </submittedName>
</protein>
<dbReference type="Pfam" id="PF00560">
    <property type="entry name" value="LRR_1"/>
    <property type="match status" value="1"/>
</dbReference>
<proteinExistence type="predicted"/>